<reference evidence="2 3" key="1">
    <citation type="submission" date="2014-04" db="EMBL/GenBank/DDBJ databases">
        <authorList>
            <consortium name="DOE Joint Genome Institute"/>
            <person name="Kuo A."/>
            <person name="Kohler A."/>
            <person name="Costa M.D."/>
            <person name="Nagy L.G."/>
            <person name="Floudas D."/>
            <person name="Copeland A."/>
            <person name="Barry K.W."/>
            <person name="Cichocki N."/>
            <person name="Veneault-Fourrey C."/>
            <person name="LaButti K."/>
            <person name="Lindquist E.A."/>
            <person name="Lipzen A."/>
            <person name="Lundell T."/>
            <person name="Morin E."/>
            <person name="Murat C."/>
            <person name="Sun H."/>
            <person name="Tunlid A."/>
            <person name="Henrissat B."/>
            <person name="Grigoriev I.V."/>
            <person name="Hibbett D.S."/>
            <person name="Martin F."/>
            <person name="Nordberg H.P."/>
            <person name="Cantor M.N."/>
            <person name="Hua S.X."/>
        </authorList>
    </citation>
    <scope>NUCLEOTIDE SEQUENCE [LARGE SCALE GENOMIC DNA]</scope>
    <source>
        <strain evidence="2 3">441</strain>
    </source>
</reference>
<reference evidence="3" key="2">
    <citation type="submission" date="2015-01" db="EMBL/GenBank/DDBJ databases">
        <title>Evolutionary Origins and Diversification of the Mycorrhizal Mutualists.</title>
        <authorList>
            <consortium name="DOE Joint Genome Institute"/>
            <consortium name="Mycorrhizal Genomics Consortium"/>
            <person name="Kohler A."/>
            <person name="Kuo A."/>
            <person name="Nagy L.G."/>
            <person name="Floudas D."/>
            <person name="Copeland A."/>
            <person name="Barry K.W."/>
            <person name="Cichocki N."/>
            <person name="Veneault-Fourrey C."/>
            <person name="LaButti K."/>
            <person name="Lindquist E.A."/>
            <person name="Lipzen A."/>
            <person name="Lundell T."/>
            <person name="Morin E."/>
            <person name="Murat C."/>
            <person name="Riley R."/>
            <person name="Ohm R."/>
            <person name="Sun H."/>
            <person name="Tunlid A."/>
            <person name="Henrissat B."/>
            <person name="Grigoriev I.V."/>
            <person name="Hibbett D.S."/>
            <person name="Martin F."/>
        </authorList>
    </citation>
    <scope>NUCLEOTIDE SEQUENCE [LARGE SCALE GENOMIC DNA]</scope>
    <source>
        <strain evidence="3">441</strain>
    </source>
</reference>
<feature type="compositionally biased region" description="Acidic residues" evidence="1">
    <location>
        <begin position="48"/>
        <end position="57"/>
    </location>
</feature>
<dbReference type="AlphaFoldDB" id="A0A0C9Z7T3"/>
<sequence length="57" mass="6613">MKPTHRTHLILSLMNAEAALEKANIRADRHARHVQQRAWVHEHRGSSMEEDVSLSPY</sequence>
<feature type="region of interest" description="Disordered" evidence="1">
    <location>
        <begin position="37"/>
        <end position="57"/>
    </location>
</feature>
<dbReference type="Proteomes" id="UP000054018">
    <property type="component" value="Unassembled WGS sequence"/>
</dbReference>
<keyword evidence="3" id="KW-1185">Reference proteome</keyword>
<evidence type="ECO:0000313" key="2">
    <source>
        <dbReference type="EMBL" id="KIK18442.1"/>
    </source>
</evidence>
<evidence type="ECO:0000313" key="3">
    <source>
        <dbReference type="Proteomes" id="UP000054018"/>
    </source>
</evidence>
<organism evidence="2 3">
    <name type="scientific">Pisolithus microcarpus 441</name>
    <dbReference type="NCBI Taxonomy" id="765257"/>
    <lineage>
        <taxon>Eukaryota</taxon>
        <taxon>Fungi</taxon>
        <taxon>Dikarya</taxon>
        <taxon>Basidiomycota</taxon>
        <taxon>Agaricomycotina</taxon>
        <taxon>Agaricomycetes</taxon>
        <taxon>Agaricomycetidae</taxon>
        <taxon>Boletales</taxon>
        <taxon>Sclerodermatineae</taxon>
        <taxon>Pisolithaceae</taxon>
        <taxon>Pisolithus</taxon>
    </lineage>
</organism>
<accession>A0A0C9Z7T3</accession>
<protein>
    <submittedName>
        <fullName evidence="2">Uncharacterized protein</fullName>
    </submittedName>
</protein>
<gene>
    <name evidence="2" type="ORF">PISMIDRAFT_14355</name>
</gene>
<dbReference type="HOGENOM" id="CLU_2997294_0_0_1"/>
<dbReference type="EMBL" id="KN833805">
    <property type="protein sequence ID" value="KIK18442.1"/>
    <property type="molecule type" value="Genomic_DNA"/>
</dbReference>
<proteinExistence type="predicted"/>
<name>A0A0C9Z7T3_9AGAM</name>
<evidence type="ECO:0000256" key="1">
    <source>
        <dbReference type="SAM" id="MobiDB-lite"/>
    </source>
</evidence>